<keyword evidence="1" id="KW-0812">Transmembrane</keyword>
<dbReference type="InterPro" id="IPR045584">
    <property type="entry name" value="Pilin-like"/>
</dbReference>
<organism evidence="2 3">
    <name type="scientific">candidate division WS6 bacterium GW2011_GWC1_33_20</name>
    <dbReference type="NCBI Taxonomy" id="1619089"/>
    <lineage>
        <taxon>Bacteria</taxon>
        <taxon>Candidatus Dojkabacteria</taxon>
    </lineage>
</organism>
<protein>
    <recommendedName>
        <fullName evidence="4">Type II secretion system protein</fullName>
    </recommendedName>
</protein>
<dbReference type="PROSITE" id="PS00409">
    <property type="entry name" value="PROKAR_NTER_METHYL"/>
    <property type="match status" value="1"/>
</dbReference>
<name>A0A0F9ZZK6_9BACT</name>
<dbReference type="AlphaFoldDB" id="A0A0F9ZZK6"/>
<accession>A0A0F9ZZK6</accession>
<comment type="caution">
    <text evidence="2">The sequence shown here is derived from an EMBL/GenBank/DDBJ whole genome shotgun (WGS) entry which is preliminary data.</text>
</comment>
<evidence type="ECO:0008006" key="4">
    <source>
        <dbReference type="Google" id="ProtNLM"/>
    </source>
</evidence>
<dbReference type="Gene3D" id="3.30.700.10">
    <property type="entry name" value="Glycoprotein, Type 4 Pilin"/>
    <property type="match status" value="1"/>
</dbReference>
<feature type="transmembrane region" description="Helical" evidence="1">
    <location>
        <begin position="12"/>
        <end position="35"/>
    </location>
</feature>
<evidence type="ECO:0000256" key="1">
    <source>
        <dbReference type="SAM" id="Phobius"/>
    </source>
</evidence>
<keyword evidence="1" id="KW-0472">Membrane</keyword>
<evidence type="ECO:0000313" key="2">
    <source>
        <dbReference type="EMBL" id="KKP44391.1"/>
    </source>
</evidence>
<gene>
    <name evidence="2" type="ORF">UR34_C0003G0017</name>
</gene>
<dbReference type="Proteomes" id="UP000034302">
    <property type="component" value="Unassembled WGS sequence"/>
</dbReference>
<evidence type="ECO:0000313" key="3">
    <source>
        <dbReference type="Proteomes" id="UP000034302"/>
    </source>
</evidence>
<dbReference type="EMBL" id="LBOV01000003">
    <property type="protein sequence ID" value="KKP44391.1"/>
    <property type="molecule type" value="Genomic_DNA"/>
</dbReference>
<proteinExistence type="predicted"/>
<sequence length="184" mass="19768">MNRKYSGFTLVEMLIVMGIIIILMAVGIAAGRFAINRANDVAHQNAADQLFVAAQSYLTDEREYPIVTNWSLNLTEGTGCTAPCLGGYLSLGEFRGGTDATYYYWTDQKSALVCVSLGGVDDADNRGYYCTGNGFGATGAPSGVTQKDVDPESTTADGFPGTSVAADWNLIQDWDNENDVFETI</sequence>
<dbReference type="InterPro" id="IPR012902">
    <property type="entry name" value="N_methyl_site"/>
</dbReference>
<dbReference type="Pfam" id="PF07963">
    <property type="entry name" value="N_methyl"/>
    <property type="match status" value="1"/>
</dbReference>
<keyword evidence="1" id="KW-1133">Transmembrane helix</keyword>
<dbReference type="SUPFAM" id="SSF54523">
    <property type="entry name" value="Pili subunits"/>
    <property type="match status" value="1"/>
</dbReference>
<reference evidence="2 3" key="1">
    <citation type="journal article" date="2015" name="Nature">
        <title>rRNA introns, odd ribosomes, and small enigmatic genomes across a large radiation of phyla.</title>
        <authorList>
            <person name="Brown C.T."/>
            <person name="Hug L.A."/>
            <person name="Thomas B.C."/>
            <person name="Sharon I."/>
            <person name="Castelle C.J."/>
            <person name="Singh A."/>
            <person name="Wilkins M.J."/>
            <person name="Williams K.H."/>
            <person name="Banfield J.F."/>
        </authorList>
    </citation>
    <scope>NUCLEOTIDE SEQUENCE [LARGE SCALE GENOMIC DNA]</scope>
</reference>